<dbReference type="Proteomes" id="UP000693946">
    <property type="component" value="Linkage Group LG18"/>
</dbReference>
<evidence type="ECO:0000313" key="2">
    <source>
        <dbReference type="Proteomes" id="UP000693946"/>
    </source>
</evidence>
<accession>A0AAV6RQ67</accession>
<name>A0AAV6RQ67_SOLSE</name>
<gene>
    <name evidence="1" type="ORF">JOB18_038153</name>
</gene>
<evidence type="ECO:0000313" key="1">
    <source>
        <dbReference type="EMBL" id="KAG7507563.1"/>
    </source>
</evidence>
<organism evidence="1 2">
    <name type="scientific">Solea senegalensis</name>
    <name type="common">Senegalese sole</name>
    <dbReference type="NCBI Taxonomy" id="28829"/>
    <lineage>
        <taxon>Eukaryota</taxon>
        <taxon>Metazoa</taxon>
        <taxon>Chordata</taxon>
        <taxon>Craniata</taxon>
        <taxon>Vertebrata</taxon>
        <taxon>Euteleostomi</taxon>
        <taxon>Actinopterygii</taxon>
        <taxon>Neopterygii</taxon>
        <taxon>Teleostei</taxon>
        <taxon>Neoteleostei</taxon>
        <taxon>Acanthomorphata</taxon>
        <taxon>Carangaria</taxon>
        <taxon>Pleuronectiformes</taxon>
        <taxon>Pleuronectoidei</taxon>
        <taxon>Soleidae</taxon>
        <taxon>Solea</taxon>
    </lineage>
</organism>
<sequence length="79" mass="8560">MRLTGRALLCAEEAAHTCVQFKVLMMTGGQILLLLVVLLASASVVPWGSLAQPGPTLITQEQQQRRICCAYTSTHLSAY</sequence>
<dbReference type="EMBL" id="JAGKHQ010000010">
    <property type="protein sequence ID" value="KAG7507563.1"/>
    <property type="molecule type" value="Genomic_DNA"/>
</dbReference>
<proteinExistence type="predicted"/>
<reference evidence="1 2" key="1">
    <citation type="journal article" date="2021" name="Sci. Rep.">
        <title>Chromosome anchoring in Senegalese sole (Solea senegalensis) reveals sex-associated markers and genome rearrangements in flatfish.</title>
        <authorList>
            <person name="Guerrero-Cozar I."/>
            <person name="Gomez-Garrido J."/>
            <person name="Berbel C."/>
            <person name="Martinez-Blanch J.F."/>
            <person name="Alioto T."/>
            <person name="Claros M.G."/>
            <person name="Gagnaire P.A."/>
            <person name="Manchado M."/>
        </authorList>
    </citation>
    <scope>NUCLEOTIDE SEQUENCE [LARGE SCALE GENOMIC DNA]</scope>
    <source>
        <strain evidence="1">Sse05_10M</strain>
    </source>
</reference>
<comment type="caution">
    <text evidence="1">The sequence shown here is derived from an EMBL/GenBank/DDBJ whole genome shotgun (WGS) entry which is preliminary data.</text>
</comment>
<dbReference type="AlphaFoldDB" id="A0AAV6RQ67"/>
<protein>
    <submittedName>
        <fullName evidence="1">Uncharacterized protein</fullName>
    </submittedName>
</protein>
<keyword evidence="2" id="KW-1185">Reference proteome</keyword>